<comment type="caution">
    <text evidence="1">The sequence shown here is derived from an EMBL/GenBank/DDBJ whole genome shotgun (WGS) entry which is preliminary data.</text>
</comment>
<dbReference type="EMBL" id="LSBI01000002">
    <property type="protein sequence ID" value="OAQ93249.1"/>
    <property type="molecule type" value="Genomic_DNA"/>
</dbReference>
<gene>
    <name evidence="1" type="ORF">VFPFJ_02410</name>
</gene>
<organism evidence="1 2">
    <name type="scientific">Purpureocillium lilacinum</name>
    <name type="common">Paecilomyces lilacinus</name>
    <dbReference type="NCBI Taxonomy" id="33203"/>
    <lineage>
        <taxon>Eukaryota</taxon>
        <taxon>Fungi</taxon>
        <taxon>Dikarya</taxon>
        <taxon>Ascomycota</taxon>
        <taxon>Pezizomycotina</taxon>
        <taxon>Sordariomycetes</taxon>
        <taxon>Hypocreomycetidae</taxon>
        <taxon>Hypocreales</taxon>
        <taxon>Ophiocordycipitaceae</taxon>
        <taxon>Purpureocillium</taxon>
    </lineage>
</organism>
<dbReference type="Proteomes" id="UP000078340">
    <property type="component" value="Unassembled WGS sequence"/>
</dbReference>
<reference evidence="1 2" key="1">
    <citation type="submission" date="2016-02" db="EMBL/GenBank/DDBJ databases">
        <title>Biosynthesis of antibiotic leucinostatins and their inhibition on Phytophthora in bio-control Purpureocillium lilacinum.</title>
        <authorList>
            <person name="Wang G."/>
            <person name="Liu Z."/>
            <person name="Lin R."/>
            <person name="Li E."/>
            <person name="Mao Z."/>
            <person name="Ling J."/>
            <person name="Yin W."/>
            <person name="Xie B."/>
        </authorList>
    </citation>
    <scope>NUCLEOTIDE SEQUENCE [LARGE SCALE GENOMIC DNA]</scope>
    <source>
        <strain evidence="1">PLFJ-1</strain>
    </source>
</reference>
<accession>A0A179HUX9</accession>
<evidence type="ECO:0000313" key="1">
    <source>
        <dbReference type="EMBL" id="OAQ93249.1"/>
    </source>
</evidence>
<evidence type="ECO:0000313" key="2">
    <source>
        <dbReference type="Proteomes" id="UP000078340"/>
    </source>
</evidence>
<dbReference type="AlphaFoldDB" id="A0A179HUX9"/>
<protein>
    <submittedName>
        <fullName evidence="1">Uncharacterized protein</fullName>
    </submittedName>
</protein>
<name>A0A179HUX9_PURLI</name>
<proteinExistence type="predicted"/>
<sequence length="215" mass="23031">MRLCRGPRGKRKHPDDIRADHCSDMFGWMYGDGCSPGHFLVLAPNRVGCPHWRFTGGKSSPTCLPSFARYSEHEQLLAVYVSCLPSLLNLSISVPKIPAQAMNLAQKLLLSAPVTLITTHRITSPRPPASLPLLTGQPASRPAWPGPVAQVTLPLARSPRHRILHEPQDQVVSIAALPHLLAGIATSCSSQQGVGSSLSSLLPLAAPPCPGEAER</sequence>